<keyword evidence="2" id="KW-0548">Nucleotidyltransferase</keyword>
<dbReference type="GO" id="GO:0003677">
    <property type="term" value="F:DNA binding"/>
    <property type="evidence" value="ECO:0007669"/>
    <property type="project" value="InterPro"/>
</dbReference>
<dbReference type="GO" id="GO:0006260">
    <property type="term" value="P:DNA replication"/>
    <property type="evidence" value="ECO:0007669"/>
    <property type="project" value="InterPro"/>
</dbReference>
<evidence type="ECO:0000313" key="3">
    <source>
        <dbReference type="Proteomes" id="UP000095649"/>
    </source>
</evidence>
<sequence length="231" mass="26158">MSLYQKIKSAITVRQVGEMYGMEPDRHSMVCCPFHSDSDPSMKLNDTYYYCFGCGANGDAIDLTAKLFDLNPRQAAEKLIHDFAFAKQCSPQWGLQVTERSCVSKMEGPRPDKLWLDPDKPPANAIALLPPKRGLTDEQWADIAYCLRVLTDYLDLLHDWQERYKPTTPEEPHDPRFEEALHMTETIEHLTDCVAFGTPQQKAAAASQLLSGSYLLMLEERIDRLALAKCA</sequence>
<protein>
    <submittedName>
        <fullName evidence="2">DNA primase</fullName>
        <ecNumber evidence="2">2.7.7.-</ecNumber>
    </submittedName>
</protein>
<accession>A0A173V7Y9</accession>
<dbReference type="Proteomes" id="UP000095649">
    <property type="component" value="Unassembled WGS sequence"/>
</dbReference>
<dbReference type="Pfam" id="PF01807">
    <property type="entry name" value="Zn_ribbon_DnaG"/>
    <property type="match status" value="1"/>
</dbReference>
<organism evidence="2 3">
    <name type="scientific">Faecalibacterium prausnitzii</name>
    <dbReference type="NCBI Taxonomy" id="853"/>
    <lineage>
        <taxon>Bacteria</taxon>
        <taxon>Bacillati</taxon>
        <taxon>Bacillota</taxon>
        <taxon>Clostridia</taxon>
        <taxon>Eubacteriales</taxon>
        <taxon>Oscillospiraceae</taxon>
        <taxon>Faecalibacterium</taxon>
    </lineage>
</organism>
<evidence type="ECO:0000259" key="1">
    <source>
        <dbReference type="SMART" id="SM00400"/>
    </source>
</evidence>
<gene>
    <name evidence="2" type="primary">dnaG_3</name>
    <name evidence="2" type="ORF">ERS852582_02675</name>
</gene>
<dbReference type="Gene3D" id="3.90.580.10">
    <property type="entry name" value="Zinc finger, CHC2-type domain"/>
    <property type="match status" value="1"/>
</dbReference>
<dbReference type="EMBL" id="CYXN01000041">
    <property type="protein sequence ID" value="CUN23462.1"/>
    <property type="molecule type" value="Genomic_DNA"/>
</dbReference>
<dbReference type="SMART" id="SM00400">
    <property type="entry name" value="ZnF_CHCC"/>
    <property type="match status" value="1"/>
</dbReference>
<dbReference type="EC" id="2.7.7.-" evidence="2"/>
<dbReference type="GO" id="GO:0003899">
    <property type="term" value="F:DNA-directed RNA polymerase activity"/>
    <property type="evidence" value="ECO:0007669"/>
    <property type="project" value="InterPro"/>
</dbReference>
<dbReference type="GO" id="GO:0008270">
    <property type="term" value="F:zinc ion binding"/>
    <property type="evidence" value="ECO:0007669"/>
    <property type="project" value="InterPro"/>
</dbReference>
<feature type="domain" description="Zinc finger CHC2-type" evidence="1">
    <location>
        <begin position="28"/>
        <end position="80"/>
    </location>
</feature>
<proteinExistence type="predicted"/>
<dbReference type="SUPFAM" id="SSF57783">
    <property type="entry name" value="Zinc beta-ribbon"/>
    <property type="match status" value="1"/>
</dbReference>
<evidence type="ECO:0000313" key="2">
    <source>
        <dbReference type="EMBL" id="CUN23462.1"/>
    </source>
</evidence>
<dbReference type="InterPro" id="IPR036977">
    <property type="entry name" value="DNA_primase_Znf_CHC2"/>
</dbReference>
<dbReference type="InterPro" id="IPR002694">
    <property type="entry name" value="Znf_CHC2"/>
</dbReference>
<reference evidence="2 3" key="1">
    <citation type="submission" date="2015-09" db="EMBL/GenBank/DDBJ databases">
        <authorList>
            <consortium name="Pathogen Informatics"/>
        </authorList>
    </citation>
    <scope>NUCLEOTIDE SEQUENCE [LARGE SCALE GENOMIC DNA]</scope>
    <source>
        <strain evidence="2 3">2789STDY5834970</strain>
    </source>
</reference>
<keyword evidence="2" id="KW-0808">Transferase</keyword>
<name>A0A173V7Y9_9FIRM</name>
<dbReference type="AlphaFoldDB" id="A0A173V7Y9"/>